<feature type="compositionally biased region" description="Polar residues" evidence="1">
    <location>
        <begin position="729"/>
        <end position="747"/>
    </location>
</feature>
<feature type="compositionally biased region" description="Basic and acidic residues" evidence="1">
    <location>
        <begin position="431"/>
        <end position="451"/>
    </location>
</feature>
<feature type="compositionally biased region" description="Acidic residues" evidence="1">
    <location>
        <begin position="565"/>
        <end position="576"/>
    </location>
</feature>
<proteinExistence type="predicted"/>
<evidence type="ECO:0000256" key="1">
    <source>
        <dbReference type="SAM" id="MobiDB-lite"/>
    </source>
</evidence>
<gene>
    <name evidence="2" type="ORF">VSDG_09687</name>
</gene>
<feature type="compositionally biased region" description="Acidic residues" evidence="1">
    <location>
        <begin position="407"/>
        <end position="423"/>
    </location>
</feature>
<sequence length="850" mass="90690">MPAFKVHQEQPGLPSRSSSVPPMHLHSPNTAHTFPPAARLPSLAEQCTPKKPSEPNVFAWVRLPQHIQQGILVHALLPDGPDTPIVIGLPRHRAHLKTTAVPIFLALGSWEAYANAASAFYEHIQLDLSLFTAPAMTFLTSPATLRPRSLVAGVQLHFTIKEHLPLFDTGYTVSQSMGKLIKMNIPTALRGMKTHGRLSELELLILGGSQVDLKRGVGSAAPAYYLPMARLQLAGWTPAAEPAEVVIAPAFLACRAFQSGLLPLLEDGVFEKTRLALQCVCGAADADMVDDENSTAAHQVDRHAFVQQWLGATVLDLLDTSLPDQTWADPFPFIEKCGRDDDELMVDLTWPSGPETVVQSPEIRHELVSSPIKYPTSSSSSDTDSSCDEVLINLGALRDGSLQGENPELDDDDDKSSEDDTSSEDSSSSEEAVRELHKSFGVTRLEHRPTDRSGQANGLASSKEGGCPPPPPSSSSDDSDDSDGSGVSDDSDESSPSPAAMHLEIARTELITNLTSALGSDDTLEAIARASADRQLTSYVTTEGPCKHGHNTVPGCPSCVAISEDSSESSTSDDEDIPRTPVRRVPPANSNASLTDLGKATSGPLHGDDEADSDTDTDTESSSSSGDPVDDNANEVSPADLSHIEEVFGALAKDDPILDVCGGSMPTNCILTGIASASERVQGQADKSKRAVTVEPVGLDLDNNNETRPWRGGQSSKSVAIDATDKTKTQAGTKSGKTSSPQTTMIPTTPAHHVSNSEPLTPVSARSKGPVKSKGTQTKGLPNMPARISHTQAERARAPVAANNNRVSRKRKAPPAVATDETARSSKANRRKRARAFKEKQLRMARRFEA</sequence>
<evidence type="ECO:0000313" key="2">
    <source>
        <dbReference type="EMBL" id="ROV87389.1"/>
    </source>
</evidence>
<reference evidence="2 3" key="1">
    <citation type="submission" date="2015-09" db="EMBL/GenBank/DDBJ databases">
        <title>Host preference determinants of Valsa canker pathogens revealed by comparative genomics.</title>
        <authorList>
            <person name="Yin Z."/>
            <person name="Huang L."/>
        </authorList>
    </citation>
    <scope>NUCLEOTIDE SEQUENCE [LARGE SCALE GENOMIC DNA]</scope>
    <source>
        <strain evidence="2 3">YSFL</strain>
    </source>
</reference>
<dbReference type="Proteomes" id="UP000284375">
    <property type="component" value="Unassembled WGS sequence"/>
</dbReference>
<name>A0A423V980_CYTCH</name>
<accession>A0A423V980</accession>
<feature type="compositionally biased region" description="Acidic residues" evidence="1">
    <location>
        <begin position="477"/>
        <end position="493"/>
    </location>
</feature>
<dbReference type="AlphaFoldDB" id="A0A423V980"/>
<feature type="region of interest" description="Disordered" evidence="1">
    <location>
        <begin position="699"/>
        <end position="850"/>
    </location>
</feature>
<keyword evidence="3" id="KW-1185">Reference proteome</keyword>
<feature type="compositionally biased region" description="Acidic residues" evidence="1">
    <location>
        <begin position="609"/>
        <end position="619"/>
    </location>
</feature>
<feature type="region of interest" description="Disordered" evidence="1">
    <location>
        <begin position="562"/>
        <end position="636"/>
    </location>
</feature>
<feature type="region of interest" description="Disordered" evidence="1">
    <location>
        <begin position="1"/>
        <end position="31"/>
    </location>
</feature>
<organism evidence="2 3">
    <name type="scientific">Cytospora chrysosperma</name>
    <name type="common">Cytospora canker fungus</name>
    <name type="synonym">Sphaeria chrysosperma</name>
    <dbReference type="NCBI Taxonomy" id="252740"/>
    <lineage>
        <taxon>Eukaryota</taxon>
        <taxon>Fungi</taxon>
        <taxon>Dikarya</taxon>
        <taxon>Ascomycota</taxon>
        <taxon>Pezizomycotina</taxon>
        <taxon>Sordariomycetes</taxon>
        <taxon>Sordariomycetidae</taxon>
        <taxon>Diaporthales</taxon>
        <taxon>Cytosporaceae</taxon>
        <taxon>Cytospora</taxon>
    </lineage>
</organism>
<comment type="caution">
    <text evidence="2">The sequence shown here is derived from an EMBL/GenBank/DDBJ whole genome shotgun (WGS) entry which is preliminary data.</text>
</comment>
<feature type="compositionally biased region" description="Polar residues" evidence="1">
    <location>
        <begin position="702"/>
        <end position="718"/>
    </location>
</feature>
<dbReference type="EMBL" id="LJZO01000084">
    <property type="protein sequence ID" value="ROV87389.1"/>
    <property type="molecule type" value="Genomic_DNA"/>
</dbReference>
<protein>
    <submittedName>
        <fullName evidence="2">Uncharacterized protein</fullName>
    </submittedName>
</protein>
<evidence type="ECO:0000313" key="3">
    <source>
        <dbReference type="Proteomes" id="UP000284375"/>
    </source>
</evidence>
<dbReference type="OrthoDB" id="5241038at2759"/>
<feature type="region of interest" description="Disordered" evidence="1">
    <location>
        <begin position="396"/>
        <end position="503"/>
    </location>
</feature>
<feature type="compositionally biased region" description="Basic and acidic residues" evidence="1">
    <location>
        <begin position="836"/>
        <end position="850"/>
    </location>
</feature>